<dbReference type="GO" id="GO:0006355">
    <property type="term" value="P:regulation of DNA-templated transcription"/>
    <property type="evidence" value="ECO:0007669"/>
    <property type="project" value="InterPro"/>
</dbReference>
<evidence type="ECO:0000259" key="1">
    <source>
        <dbReference type="PROSITE" id="PS50805"/>
    </source>
</evidence>
<name>A0A8C4N078_EQUAS</name>
<sequence>MLENYRNLASLGLCGSKPDMISSLEQRREPWITKRKLTRGRCPGECGRPRWVEATPSHSSVTSDL</sequence>
<evidence type="ECO:0000313" key="2">
    <source>
        <dbReference type="Ensembl" id="ENSEASP00005030069.1"/>
    </source>
</evidence>
<reference evidence="2" key="1">
    <citation type="submission" date="2023-03" db="UniProtKB">
        <authorList>
            <consortium name="Ensembl"/>
        </authorList>
    </citation>
    <scope>IDENTIFICATION</scope>
</reference>
<dbReference type="Ensembl" id="ENSEAST00005032682.1">
    <property type="protein sequence ID" value="ENSEASP00005030069.1"/>
    <property type="gene ID" value="ENSEASG00005020467.1"/>
</dbReference>
<dbReference type="SUPFAM" id="SSF109640">
    <property type="entry name" value="KRAB domain (Kruppel-associated box)"/>
    <property type="match status" value="1"/>
</dbReference>
<organism evidence="2">
    <name type="scientific">Equus asinus asinus</name>
    <dbReference type="NCBI Taxonomy" id="83772"/>
    <lineage>
        <taxon>Eukaryota</taxon>
        <taxon>Metazoa</taxon>
        <taxon>Chordata</taxon>
        <taxon>Craniata</taxon>
        <taxon>Vertebrata</taxon>
        <taxon>Euteleostomi</taxon>
        <taxon>Mammalia</taxon>
        <taxon>Eutheria</taxon>
        <taxon>Laurasiatheria</taxon>
        <taxon>Perissodactyla</taxon>
        <taxon>Equidae</taxon>
        <taxon>Equus</taxon>
    </lineage>
</organism>
<dbReference type="PROSITE" id="PS50805">
    <property type="entry name" value="KRAB"/>
    <property type="match status" value="1"/>
</dbReference>
<proteinExistence type="predicted"/>
<feature type="domain" description="KRAB" evidence="1">
    <location>
        <begin position="1"/>
        <end position="43"/>
    </location>
</feature>
<dbReference type="AlphaFoldDB" id="A0A8C4N078"/>
<dbReference type="InterPro" id="IPR036051">
    <property type="entry name" value="KRAB_dom_sf"/>
</dbReference>
<protein>
    <recommendedName>
        <fullName evidence="1">KRAB domain-containing protein</fullName>
    </recommendedName>
</protein>
<accession>A0A8C4N078</accession>
<dbReference type="InterPro" id="IPR001909">
    <property type="entry name" value="KRAB"/>
</dbReference>